<organism evidence="1 2">
    <name type="scientific">Trifolium subterraneum</name>
    <name type="common">Subterranean clover</name>
    <dbReference type="NCBI Taxonomy" id="3900"/>
    <lineage>
        <taxon>Eukaryota</taxon>
        <taxon>Viridiplantae</taxon>
        <taxon>Streptophyta</taxon>
        <taxon>Embryophyta</taxon>
        <taxon>Tracheophyta</taxon>
        <taxon>Spermatophyta</taxon>
        <taxon>Magnoliopsida</taxon>
        <taxon>eudicotyledons</taxon>
        <taxon>Gunneridae</taxon>
        <taxon>Pentapetalae</taxon>
        <taxon>rosids</taxon>
        <taxon>fabids</taxon>
        <taxon>Fabales</taxon>
        <taxon>Fabaceae</taxon>
        <taxon>Papilionoideae</taxon>
        <taxon>50 kb inversion clade</taxon>
        <taxon>NPAAA clade</taxon>
        <taxon>Hologalegina</taxon>
        <taxon>IRL clade</taxon>
        <taxon>Trifolieae</taxon>
        <taxon>Trifolium</taxon>
    </lineage>
</organism>
<keyword evidence="2" id="KW-1185">Reference proteome</keyword>
<evidence type="ECO:0000313" key="1">
    <source>
        <dbReference type="EMBL" id="GAU22713.1"/>
    </source>
</evidence>
<reference evidence="2" key="1">
    <citation type="journal article" date="2017" name="Front. Plant Sci.">
        <title>Climate Clever Clovers: New Paradigm to Reduce the Environmental Footprint of Ruminants by Breeding Low Methanogenic Forages Utilizing Haplotype Variation.</title>
        <authorList>
            <person name="Kaur P."/>
            <person name="Appels R."/>
            <person name="Bayer P.E."/>
            <person name="Keeble-Gagnere G."/>
            <person name="Wang J."/>
            <person name="Hirakawa H."/>
            <person name="Shirasawa K."/>
            <person name="Vercoe P."/>
            <person name="Stefanova K."/>
            <person name="Durmic Z."/>
            <person name="Nichols P."/>
            <person name="Revell C."/>
            <person name="Isobe S.N."/>
            <person name="Edwards D."/>
            <person name="Erskine W."/>
        </authorList>
    </citation>
    <scope>NUCLEOTIDE SEQUENCE [LARGE SCALE GENOMIC DNA]</scope>
    <source>
        <strain evidence="2">cv. Daliak</strain>
    </source>
</reference>
<proteinExistence type="predicted"/>
<dbReference type="Proteomes" id="UP000242715">
    <property type="component" value="Unassembled WGS sequence"/>
</dbReference>
<name>A0A2Z6LYS4_TRISU</name>
<dbReference type="EMBL" id="DF973252">
    <property type="protein sequence ID" value="GAU22713.1"/>
    <property type="molecule type" value="Genomic_DNA"/>
</dbReference>
<gene>
    <name evidence="1" type="ORF">TSUD_138370</name>
</gene>
<dbReference type="OrthoDB" id="2498029at2759"/>
<sequence length="66" mass="7287">MGGAIALKIHFKQPNAWDGAALIAPLCKAPYNVLLYKDKPRLGTALELLKATQEIEQRLEEVILSI</sequence>
<evidence type="ECO:0000313" key="2">
    <source>
        <dbReference type="Proteomes" id="UP000242715"/>
    </source>
</evidence>
<evidence type="ECO:0008006" key="3">
    <source>
        <dbReference type="Google" id="ProtNLM"/>
    </source>
</evidence>
<protein>
    <recommendedName>
        <fullName evidence="3">Serine aminopeptidase S33 domain-containing protein</fullName>
    </recommendedName>
</protein>
<dbReference type="AlphaFoldDB" id="A0A2Z6LYS4"/>
<dbReference type="PANTHER" id="PTHR11614">
    <property type="entry name" value="PHOSPHOLIPASE-RELATED"/>
    <property type="match status" value="1"/>
</dbReference>
<accession>A0A2Z6LYS4</accession>
<dbReference type="InterPro" id="IPR051044">
    <property type="entry name" value="MAG_DAG_Lipase"/>
</dbReference>